<comment type="caution">
    <text evidence="6">The sequence shown here is derived from an EMBL/GenBank/DDBJ whole genome shotgun (WGS) entry which is preliminary data.</text>
</comment>
<dbReference type="GO" id="GO:0005737">
    <property type="term" value="C:cytoplasm"/>
    <property type="evidence" value="ECO:0007669"/>
    <property type="project" value="TreeGrafter"/>
</dbReference>
<name>A0AA37HYZ0_SEGBR</name>
<dbReference type="GO" id="GO:0016212">
    <property type="term" value="F:kynurenine-oxoglutarate transaminase activity"/>
    <property type="evidence" value="ECO:0007669"/>
    <property type="project" value="TreeGrafter"/>
</dbReference>
<dbReference type="PANTHER" id="PTHR43807:SF20">
    <property type="entry name" value="FI04487P"/>
    <property type="match status" value="1"/>
</dbReference>
<evidence type="ECO:0000256" key="1">
    <source>
        <dbReference type="ARBA" id="ARBA00001933"/>
    </source>
</evidence>
<dbReference type="Gene3D" id="3.40.640.10">
    <property type="entry name" value="Type I PLP-dependent aspartate aminotransferase-like (Major domain)"/>
    <property type="match status" value="1"/>
</dbReference>
<organism evidence="6 7">
    <name type="scientific">Segatella bryantii</name>
    <name type="common">Prevotella bryantii</name>
    <dbReference type="NCBI Taxonomy" id="77095"/>
    <lineage>
        <taxon>Bacteria</taxon>
        <taxon>Pseudomonadati</taxon>
        <taxon>Bacteroidota</taxon>
        <taxon>Bacteroidia</taxon>
        <taxon>Bacteroidales</taxon>
        <taxon>Prevotellaceae</taxon>
        <taxon>Segatella</taxon>
    </lineage>
</organism>
<accession>A0AA37HYZ0</accession>
<dbReference type="InterPro" id="IPR004839">
    <property type="entry name" value="Aminotransferase_I/II_large"/>
</dbReference>
<evidence type="ECO:0000313" key="6">
    <source>
        <dbReference type="EMBL" id="GJG28923.1"/>
    </source>
</evidence>
<comment type="cofactor">
    <cofactor evidence="1">
        <name>pyridoxal 5'-phosphate</name>
        <dbReference type="ChEBI" id="CHEBI:597326"/>
    </cofactor>
</comment>
<evidence type="ECO:0000259" key="5">
    <source>
        <dbReference type="Pfam" id="PF00155"/>
    </source>
</evidence>
<dbReference type="GO" id="GO:0030170">
    <property type="term" value="F:pyridoxal phosphate binding"/>
    <property type="evidence" value="ECO:0007669"/>
    <property type="project" value="InterPro"/>
</dbReference>
<keyword evidence="4" id="KW-0663">Pyridoxal phosphate</keyword>
<proteinExistence type="predicted"/>
<dbReference type="InterPro" id="IPR015421">
    <property type="entry name" value="PyrdxlP-dep_Trfase_major"/>
</dbReference>
<evidence type="ECO:0000313" key="7">
    <source>
        <dbReference type="Proteomes" id="UP000887043"/>
    </source>
</evidence>
<dbReference type="Gene3D" id="6.10.120.10">
    <property type="entry name" value="Bacterial aspartate aminotransferase, helical domain"/>
    <property type="match status" value="1"/>
</dbReference>
<dbReference type="AlphaFoldDB" id="A0AA37HYZ0"/>
<dbReference type="Pfam" id="PF00155">
    <property type="entry name" value="Aminotran_1_2"/>
    <property type="match status" value="1"/>
</dbReference>
<dbReference type="Proteomes" id="UP000887043">
    <property type="component" value="Unassembled WGS sequence"/>
</dbReference>
<dbReference type="EMBL" id="BPTR01000001">
    <property type="protein sequence ID" value="GJG28923.1"/>
    <property type="molecule type" value="Genomic_DNA"/>
</dbReference>
<gene>
    <name evidence="6" type="ORF">PRRU23_26230</name>
</gene>
<protein>
    <submittedName>
        <fullName evidence="6">Aminotransferase</fullName>
    </submittedName>
</protein>
<reference evidence="6" key="1">
    <citation type="submission" date="2021-08" db="EMBL/GenBank/DDBJ databases">
        <title>Prevotella lacticifex sp. nov., isolated from rumen of cow.</title>
        <authorList>
            <person name="Shinkai T."/>
            <person name="Ikeyama N."/>
            <person name="Kumagai M."/>
            <person name="Ohmori H."/>
            <person name="Sakamoto M."/>
            <person name="Ohkuma M."/>
            <person name="Mitsumori M."/>
        </authorList>
    </citation>
    <scope>NUCLEOTIDE SEQUENCE</scope>
    <source>
        <strain evidence="6">DSM 11371</strain>
    </source>
</reference>
<dbReference type="Gene3D" id="3.90.1150.100">
    <property type="match status" value="1"/>
</dbReference>
<dbReference type="CDD" id="cd00609">
    <property type="entry name" value="AAT_like"/>
    <property type="match status" value="1"/>
</dbReference>
<dbReference type="InterPro" id="IPR051326">
    <property type="entry name" value="Kynurenine-oxoglutarate_AT"/>
</dbReference>
<dbReference type="InterPro" id="IPR015424">
    <property type="entry name" value="PyrdxlP-dep_Trfase"/>
</dbReference>
<evidence type="ECO:0000256" key="3">
    <source>
        <dbReference type="ARBA" id="ARBA00022679"/>
    </source>
</evidence>
<dbReference type="PANTHER" id="PTHR43807">
    <property type="entry name" value="FI04487P"/>
    <property type="match status" value="1"/>
</dbReference>
<evidence type="ECO:0000256" key="4">
    <source>
        <dbReference type="ARBA" id="ARBA00022898"/>
    </source>
</evidence>
<keyword evidence="3" id="KW-0808">Transferase</keyword>
<feature type="domain" description="Aminotransferase class I/classII large" evidence="5">
    <location>
        <begin position="61"/>
        <end position="278"/>
    </location>
</feature>
<sequence>MKIFSDELINEACQTNHVADLGHATIGEVLLVAQFLEQKTGIPFIRMDQGSPGLPVNRYGVEAEKEALDRGVGSQYPAAAGVKELKDAAHEFVKAFINVDISARSCIPTTGSVAGSFGSFIATTQRIPGKNKVLFIDPGFPIQKSQLRVLGIEWKEFDIYPYRGEALRAKLEEELADGTVASIVYSNPNNPAWTCLDEIELQIIGELATKYDVVVMEDLAYFCMDYRRDLSHPYEAPFVPTVARYTENYILMLSSSKIFSYAGQRMALVCISDKLYDTYYPALAERYHDAGLFGSTMCAEILYMITSGCTASTQYGYAEMLRLSCEGKINFVEDTREYERRACKMKKIFCDHGFHIVYDKDVNQKVGDGFFFTLGYGQMDGSTLVKELVSYGVSSINLDTTGSLEPGVRACTSRMREELYSVLEERMKVFQEDHPLEDGQ</sequence>
<dbReference type="RefSeq" id="WP_006281974.1">
    <property type="nucleotide sequence ID" value="NZ_BPTR01000001.1"/>
</dbReference>
<dbReference type="SUPFAM" id="SSF53383">
    <property type="entry name" value="PLP-dependent transferases"/>
    <property type="match status" value="1"/>
</dbReference>
<evidence type="ECO:0000256" key="2">
    <source>
        <dbReference type="ARBA" id="ARBA00022576"/>
    </source>
</evidence>
<keyword evidence="2 6" id="KW-0032">Aminotransferase</keyword>